<dbReference type="PATRIC" id="fig|251229.3.peg.20"/>
<dbReference type="GO" id="GO:0007165">
    <property type="term" value="P:signal transduction"/>
    <property type="evidence" value="ECO:0007669"/>
    <property type="project" value="InterPro"/>
</dbReference>
<accession>K9TRU8</accession>
<dbReference type="AlphaFoldDB" id="K9TRU8"/>
<dbReference type="InParanoid" id="K9TRU8"/>
<dbReference type="RefSeq" id="WP_015152124.1">
    <property type="nucleotide sequence ID" value="NC_019695.1"/>
</dbReference>
<sequence length="367" mass="41606">METKPYLIFSLHNLRYGIDATLVQEIFLLPELNPIIEAPTDIVGILNLRSQLIPIMHLGLRLGYKMQNCHLSDSVIVLQWQDLQIGIIVNSVYEVKNISPEVIETNISYGRVKESTARFIHSIAKLDADIIVLLDPEQLICSASVEDILPVLNRHSDEIETFGDRPQLKEKEIHSNDRESTHKYSFYDLYYPQVTPQETAIFRERAENLRRQAESSDFTGLIPLAVFGLNDEYFGLDLDVVREFTKICHVTQIPCCPNHIVGNVNLRGEIVTLVDIRQALNLALDRDRTTSKAIVISFNETIAGIPVDEVFDVMYLRPSDLTPVPVAVHSANDEYLRGNAPYLEKMLTVLDLPQLLSKNSLVVDEEI</sequence>
<dbReference type="KEGG" id="cthe:Chro_0015"/>
<dbReference type="OrthoDB" id="9794382at2"/>
<dbReference type="Proteomes" id="UP000010384">
    <property type="component" value="Chromosome"/>
</dbReference>
<dbReference type="Gene3D" id="2.30.30.40">
    <property type="entry name" value="SH3 Domains"/>
    <property type="match status" value="2"/>
</dbReference>
<dbReference type="eggNOG" id="COG0835">
    <property type="taxonomic scope" value="Bacteria"/>
</dbReference>
<gene>
    <name evidence="2" type="ORF">Chro_0015</name>
</gene>
<dbReference type="GO" id="GO:0005829">
    <property type="term" value="C:cytosol"/>
    <property type="evidence" value="ECO:0007669"/>
    <property type="project" value="TreeGrafter"/>
</dbReference>
<evidence type="ECO:0000259" key="1">
    <source>
        <dbReference type="PROSITE" id="PS50851"/>
    </source>
</evidence>
<feature type="domain" description="CheW-like" evidence="1">
    <location>
        <begin position="221"/>
        <end position="361"/>
    </location>
</feature>
<proteinExistence type="predicted"/>
<name>K9TRU8_CHRTP</name>
<dbReference type="SUPFAM" id="SSF50341">
    <property type="entry name" value="CheW-like"/>
    <property type="match status" value="2"/>
</dbReference>
<dbReference type="InterPro" id="IPR039315">
    <property type="entry name" value="CheW"/>
</dbReference>
<dbReference type="SMART" id="SM00260">
    <property type="entry name" value="CheW"/>
    <property type="match status" value="2"/>
</dbReference>
<dbReference type="InterPro" id="IPR002545">
    <property type="entry name" value="CheW-lke_dom"/>
</dbReference>
<protein>
    <submittedName>
        <fullName evidence="2">CheW protein</fullName>
    </submittedName>
</protein>
<dbReference type="GO" id="GO:0006935">
    <property type="term" value="P:chemotaxis"/>
    <property type="evidence" value="ECO:0007669"/>
    <property type="project" value="InterPro"/>
</dbReference>
<dbReference type="InterPro" id="IPR036061">
    <property type="entry name" value="CheW-like_dom_sf"/>
</dbReference>
<organism evidence="2 3">
    <name type="scientific">Chroococcidiopsis thermalis (strain PCC 7203)</name>
    <dbReference type="NCBI Taxonomy" id="251229"/>
    <lineage>
        <taxon>Bacteria</taxon>
        <taxon>Bacillati</taxon>
        <taxon>Cyanobacteriota</taxon>
        <taxon>Cyanophyceae</taxon>
        <taxon>Chroococcidiopsidales</taxon>
        <taxon>Chroococcidiopsidaceae</taxon>
        <taxon>Chroococcidiopsis</taxon>
    </lineage>
</organism>
<dbReference type="EMBL" id="CP003597">
    <property type="protein sequence ID" value="AFY85572.1"/>
    <property type="molecule type" value="Genomic_DNA"/>
</dbReference>
<evidence type="ECO:0000313" key="3">
    <source>
        <dbReference type="Proteomes" id="UP000010384"/>
    </source>
</evidence>
<dbReference type="PROSITE" id="PS50851">
    <property type="entry name" value="CHEW"/>
    <property type="match status" value="2"/>
</dbReference>
<dbReference type="PANTHER" id="PTHR22617">
    <property type="entry name" value="CHEMOTAXIS SENSOR HISTIDINE KINASE-RELATED"/>
    <property type="match status" value="1"/>
</dbReference>
<dbReference type="HOGENOM" id="CLU_068402_0_0_3"/>
<dbReference type="STRING" id="251229.Chro_0015"/>
<dbReference type="Pfam" id="PF01584">
    <property type="entry name" value="CheW"/>
    <property type="match status" value="2"/>
</dbReference>
<dbReference type="Gene3D" id="2.40.50.180">
    <property type="entry name" value="CheA-289, Domain 4"/>
    <property type="match status" value="2"/>
</dbReference>
<keyword evidence="3" id="KW-1185">Reference proteome</keyword>
<evidence type="ECO:0000313" key="2">
    <source>
        <dbReference type="EMBL" id="AFY85572.1"/>
    </source>
</evidence>
<dbReference type="PANTHER" id="PTHR22617:SF23">
    <property type="entry name" value="CHEMOTAXIS PROTEIN CHEW"/>
    <property type="match status" value="1"/>
</dbReference>
<reference evidence="2 3" key="1">
    <citation type="submission" date="2012-06" db="EMBL/GenBank/DDBJ databases">
        <title>Finished chromosome of genome of Chroococcidiopsis thermalis PCC 7203.</title>
        <authorList>
            <consortium name="US DOE Joint Genome Institute"/>
            <person name="Gugger M."/>
            <person name="Coursin T."/>
            <person name="Rippka R."/>
            <person name="Tandeau De Marsac N."/>
            <person name="Huntemann M."/>
            <person name="Wei C.-L."/>
            <person name="Han J."/>
            <person name="Detter J.C."/>
            <person name="Han C."/>
            <person name="Tapia R."/>
            <person name="Davenport K."/>
            <person name="Daligault H."/>
            <person name="Erkkila T."/>
            <person name="Gu W."/>
            <person name="Munk A.C.C."/>
            <person name="Teshima H."/>
            <person name="Xu Y."/>
            <person name="Chain P."/>
            <person name="Chen A."/>
            <person name="Krypides N."/>
            <person name="Mavromatis K."/>
            <person name="Markowitz V."/>
            <person name="Szeto E."/>
            <person name="Ivanova N."/>
            <person name="Mikhailova N."/>
            <person name="Ovchinnikova G."/>
            <person name="Pagani I."/>
            <person name="Pati A."/>
            <person name="Goodwin L."/>
            <person name="Peters L."/>
            <person name="Pitluck S."/>
            <person name="Woyke T."/>
            <person name="Kerfeld C."/>
        </authorList>
    </citation>
    <scope>NUCLEOTIDE SEQUENCE [LARGE SCALE GENOMIC DNA]</scope>
    <source>
        <strain evidence="2 3">PCC 7203</strain>
    </source>
</reference>
<feature type="domain" description="CheW-like" evidence="1">
    <location>
        <begin position="3"/>
        <end position="145"/>
    </location>
</feature>